<dbReference type="InterPro" id="IPR034751">
    <property type="entry name" value="Yippee"/>
</dbReference>
<evidence type="ECO:0000313" key="7">
    <source>
        <dbReference type="Proteomes" id="UP000567179"/>
    </source>
</evidence>
<dbReference type="Pfam" id="PF03226">
    <property type="entry name" value="Yippee-Mis18"/>
    <property type="match status" value="1"/>
</dbReference>
<dbReference type="OrthoDB" id="6407410at2759"/>
<keyword evidence="7" id="KW-1185">Reference proteome</keyword>
<name>A0A8H5BHH0_9AGAR</name>
<evidence type="ECO:0000259" key="5">
    <source>
        <dbReference type="PROSITE" id="PS51792"/>
    </source>
</evidence>
<dbReference type="AlphaFoldDB" id="A0A8H5BHH0"/>
<dbReference type="InterPro" id="IPR004910">
    <property type="entry name" value="Yippee/Mis18/Cereblon"/>
</dbReference>
<evidence type="ECO:0000256" key="1">
    <source>
        <dbReference type="ARBA" id="ARBA00005613"/>
    </source>
</evidence>
<dbReference type="EMBL" id="JAACJJ010000028">
    <property type="protein sequence ID" value="KAF5322553.1"/>
    <property type="molecule type" value="Genomic_DNA"/>
</dbReference>
<accession>A0A8H5BHH0</accession>
<dbReference type="GO" id="GO:0046872">
    <property type="term" value="F:metal ion binding"/>
    <property type="evidence" value="ECO:0007669"/>
    <property type="project" value="UniProtKB-KW"/>
</dbReference>
<reference evidence="6 7" key="1">
    <citation type="journal article" date="2020" name="ISME J.">
        <title>Uncovering the hidden diversity of litter-decomposition mechanisms in mushroom-forming fungi.</title>
        <authorList>
            <person name="Floudas D."/>
            <person name="Bentzer J."/>
            <person name="Ahren D."/>
            <person name="Johansson T."/>
            <person name="Persson P."/>
            <person name="Tunlid A."/>
        </authorList>
    </citation>
    <scope>NUCLEOTIDE SEQUENCE [LARGE SCALE GENOMIC DNA]</scope>
    <source>
        <strain evidence="6 7">CBS 101986</strain>
    </source>
</reference>
<dbReference type="Proteomes" id="UP000567179">
    <property type="component" value="Unassembled WGS sequence"/>
</dbReference>
<feature type="domain" description="Yippee" evidence="5">
    <location>
        <begin position="38"/>
        <end position="143"/>
    </location>
</feature>
<protein>
    <recommendedName>
        <fullName evidence="5">Yippee domain-containing protein</fullName>
    </recommendedName>
</protein>
<proteinExistence type="inferred from homology"/>
<evidence type="ECO:0000313" key="6">
    <source>
        <dbReference type="EMBL" id="KAF5322553.1"/>
    </source>
</evidence>
<keyword evidence="2" id="KW-0479">Metal-binding</keyword>
<comment type="similarity">
    <text evidence="1">Belongs to the yippee family.</text>
</comment>
<dbReference type="InterPro" id="IPR039058">
    <property type="entry name" value="Yippee_fam"/>
</dbReference>
<evidence type="ECO:0000256" key="4">
    <source>
        <dbReference type="SAM" id="MobiDB-lite"/>
    </source>
</evidence>
<keyword evidence="3" id="KW-0862">Zinc</keyword>
<dbReference type="PANTHER" id="PTHR13848">
    <property type="entry name" value="PROTEIN YIPPEE-LIKE CG15309-RELATED"/>
    <property type="match status" value="1"/>
</dbReference>
<gene>
    <name evidence="6" type="ORF">D9619_001776</name>
</gene>
<dbReference type="PROSITE" id="PS51792">
    <property type="entry name" value="YIPPEE"/>
    <property type="match status" value="1"/>
</dbReference>
<evidence type="ECO:0000256" key="2">
    <source>
        <dbReference type="ARBA" id="ARBA00022723"/>
    </source>
</evidence>
<comment type="caution">
    <text evidence="6">The sequence shown here is derived from an EMBL/GenBank/DDBJ whole genome shotgun (WGS) entry which is preliminary data.</text>
</comment>
<feature type="region of interest" description="Disordered" evidence="4">
    <location>
        <begin position="1"/>
        <end position="30"/>
    </location>
</feature>
<organism evidence="6 7">
    <name type="scientific">Psilocybe cf. subviscida</name>
    <dbReference type="NCBI Taxonomy" id="2480587"/>
    <lineage>
        <taxon>Eukaryota</taxon>
        <taxon>Fungi</taxon>
        <taxon>Dikarya</taxon>
        <taxon>Basidiomycota</taxon>
        <taxon>Agaricomycotina</taxon>
        <taxon>Agaricomycetes</taxon>
        <taxon>Agaricomycetidae</taxon>
        <taxon>Agaricales</taxon>
        <taxon>Agaricineae</taxon>
        <taxon>Strophariaceae</taxon>
        <taxon>Psilocybe</taxon>
    </lineage>
</organism>
<feature type="region of interest" description="Disordered" evidence="4">
    <location>
        <begin position="145"/>
        <end position="169"/>
    </location>
</feature>
<feature type="compositionally biased region" description="Pro residues" evidence="4">
    <location>
        <begin position="13"/>
        <end position="23"/>
    </location>
</feature>
<sequence>MSADYDHSTMNTPPTPRRLPAPPNESRRISRPLPKVPRALACKQCGTSITSHSSILPESAIPPDSRSFRGFLGKALLFTDIYNIVLAKPGVQLMVTGAHTMQEITCATCTTYLGWKIVRAHESTETWKEGQSLLELENLQLQPSVVGSADSTSHSRRPSSPPSDSDYSF</sequence>
<evidence type="ECO:0000256" key="3">
    <source>
        <dbReference type="ARBA" id="ARBA00022833"/>
    </source>
</evidence>